<dbReference type="AlphaFoldDB" id="A0A6N3EV56"/>
<dbReference type="PANTHER" id="PTHR34980">
    <property type="entry name" value="INNER MEMBRANE PROTEIN-RELATED-RELATED"/>
    <property type="match status" value="1"/>
</dbReference>
<dbReference type="Pfam" id="PF05656">
    <property type="entry name" value="DUF805"/>
    <property type="match status" value="1"/>
</dbReference>
<dbReference type="InterPro" id="IPR008523">
    <property type="entry name" value="DUF805"/>
</dbReference>
<feature type="transmembrane region" description="Helical" evidence="1">
    <location>
        <begin position="30"/>
        <end position="55"/>
    </location>
</feature>
<accession>A0A6N3EV56</accession>
<evidence type="ECO:0008006" key="3">
    <source>
        <dbReference type="Google" id="ProtNLM"/>
    </source>
</evidence>
<gene>
    <name evidence="2" type="ORF">SSLFYP27_00255</name>
</gene>
<protein>
    <recommendedName>
        <fullName evidence="3">DUF805 domain-containing protein</fullName>
    </recommendedName>
</protein>
<keyword evidence="1" id="KW-0812">Transmembrane</keyword>
<feature type="transmembrane region" description="Helical" evidence="1">
    <location>
        <begin position="61"/>
        <end position="89"/>
    </location>
</feature>
<name>A0A6N3EV56_STASI</name>
<keyword evidence="1" id="KW-0472">Membrane</keyword>
<evidence type="ECO:0000256" key="1">
    <source>
        <dbReference type="SAM" id="Phobius"/>
    </source>
</evidence>
<dbReference type="PANTHER" id="PTHR34980:SF2">
    <property type="entry name" value="INNER MEMBRANE PROTEIN YHAH-RELATED"/>
    <property type="match status" value="1"/>
</dbReference>
<dbReference type="GO" id="GO:0005886">
    <property type="term" value="C:plasma membrane"/>
    <property type="evidence" value="ECO:0007669"/>
    <property type="project" value="TreeGrafter"/>
</dbReference>
<keyword evidence="1" id="KW-1133">Transmembrane helix</keyword>
<organism evidence="2">
    <name type="scientific">Staphylococcus simulans</name>
    <dbReference type="NCBI Taxonomy" id="1286"/>
    <lineage>
        <taxon>Bacteria</taxon>
        <taxon>Bacillati</taxon>
        <taxon>Bacillota</taxon>
        <taxon>Bacilli</taxon>
        <taxon>Bacillales</taxon>
        <taxon>Staphylococcaceae</taxon>
        <taxon>Staphylococcus</taxon>
    </lineage>
</organism>
<dbReference type="EMBL" id="CACRUO010000056">
    <property type="protein sequence ID" value="VYU44225.1"/>
    <property type="molecule type" value="Genomic_DNA"/>
</dbReference>
<evidence type="ECO:0000313" key="2">
    <source>
        <dbReference type="EMBL" id="VYU44225.1"/>
    </source>
</evidence>
<feature type="transmembrane region" description="Helical" evidence="1">
    <location>
        <begin position="138"/>
        <end position="161"/>
    </location>
</feature>
<reference evidence="2" key="1">
    <citation type="submission" date="2019-11" db="EMBL/GenBank/DDBJ databases">
        <authorList>
            <person name="Feng L."/>
        </authorList>
    </citation>
    <scope>NUCLEOTIDE SEQUENCE</scope>
    <source>
        <strain evidence="2">SsimulansLFYP27</strain>
    </source>
</reference>
<dbReference type="RefSeq" id="WP_002480166.1">
    <property type="nucleotide sequence ID" value="NZ_CACRUO010000056.1"/>
</dbReference>
<sequence length="192" mass="22111">MREQASFGQCFGLFWKNYFNFKGCTSRQEYWYTIAWVAILTTPITIGGFFSFLGYVSGMMYFAGMAGMFILTMFTFILSFVLFIPLLSLLVRRFHDNGKSMFIPILFVVMSMTIPYLPDLTFNQFGTGHPNFITVIMLIIHISFIPVTLGLGIYCFVITLLPSKVVNNKYRKDKVEPKPEEKQEVKSFSKTL</sequence>
<feature type="transmembrane region" description="Helical" evidence="1">
    <location>
        <begin position="101"/>
        <end position="118"/>
    </location>
</feature>
<proteinExistence type="predicted"/>